<protein>
    <submittedName>
        <fullName evidence="2">Tetratricopeptide repeat protein</fullName>
    </submittedName>
</protein>
<evidence type="ECO:0000313" key="2">
    <source>
        <dbReference type="EMBL" id="WBP91372.1"/>
    </source>
</evidence>
<dbReference type="InterPro" id="IPR011990">
    <property type="entry name" value="TPR-like_helical_dom_sf"/>
</dbReference>
<dbReference type="Proteomes" id="UP001212821">
    <property type="component" value="Chromosome"/>
</dbReference>
<keyword evidence="3" id="KW-1185">Reference proteome</keyword>
<dbReference type="PANTHER" id="PTHR44216:SF3">
    <property type="entry name" value="PROTEIN O-MANNOSYL-TRANSFERASE TMTC2"/>
    <property type="match status" value="1"/>
</dbReference>
<dbReference type="Pfam" id="PF13432">
    <property type="entry name" value="TPR_16"/>
    <property type="match status" value="2"/>
</dbReference>
<dbReference type="RefSeq" id="WP_270150664.1">
    <property type="nucleotide sequence ID" value="NZ_CP115450.1"/>
</dbReference>
<organism evidence="2 3">
    <name type="scientific">Kitasatospora cathayae</name>
    <dbReference type="NCBI Taxonomy" id="3004092"/>
    <lineage>
        <taxon>Bacteria</taxon>
        <taxon>Bacillati</taxon>
        <taxon>Actinomycetota</taxon>
        <taxon>Actinomycetes</taxon>
        <taxon>Kitasatosporales</taxon>
        <taxon>Streptomycetaceae</taxon>
        <taxon>Kitasatospora</taxon>
    </lineage>
</organism>
<dbReference type="SUPFAM" id="SSF48452">
    <property type="entry name" value="TPR-like"/>
    <property type="match status" value="3"/>
</dbReference>
<gene>
    <name evidence="2" type="ORF">O1G21_39515</name>
</gene>
<evidence type="ECO:0000313" key="3">
    <source>
        <dbReference type="Proteomes" id="UP001212821"/>
    </source>
</evidence>
<dbReference type="InterPro" id="IPR019734">
    <property type="entry name" value="TPR_rpt"/>
</dbReference>
<accession>A0ABY7QFH1</accession>
<dbReference type="InterPro" id="IPR052384">
    <property type="entry name" value="TMTC_O-mannosyltransferase"/>
</dbReference>
<dbReference type="EMBL" id="CP115450">
    <property type="protein sequence ID" value="WBP91372.1"/>
    <property type="molecule type" value="Genomic_DNA"/>
</dbReference>
<dbReference type="SMART" id="SM00028">
    <property type="entry name" value="TPR"/>
    <property type="match status" value="6"/>
</dbReference>
<sequence>MTEEAVPGDWPGPDPDDGDDVEIRIANLQGHLHAVPYDTAVRRELGFELAGAQRWEEAVGVLSSAVELAPWDVEVVLELGRAFAALERWGDAEERFTAAVALRPGCAAAHGELGYVLLHQQRLEDAGVSFRAALACDPASALGHLGLAEVLQAGDTRADEVAVHARAAVAGRREPRVLGQALLDGGDYDGAYRAASWAHELAPDWGRTGEVLSSPWESCSGGGKPCGRPRGPSRCGRRRGRSTRWAGLVGRGRLYAAEQVLRRGVAMDPAVCICRWNLACLLVRVGRTREADPHLAVLLRDDFDDGQAHGLLGWIHLISGRREQAREELGRAVRLLGATRTAAWPLLLLGALERAGDPPLARRYFAAAAAMTDRLPSAGVYSHPCATCETRALAFAALGDVDRARRCLQEALAVRDGADRFDPRLYGLFTRPPLAGLDVLIGLWEGL</sequence>
<name>A0ABY7QFH1_9ACTN</name>
<reference evidence="3" key="1">
    <citation type="submission" date="2022-12" db="EMBL/GenBank/DDBJ databases">
        <authorList>
            <person name="Mo P."/>
        </authorList>
    </citation>
    <scope>NUCLEOTIDE SEQUENCE [LARGE SCALE GENOMIC DNA]</scope>
    <source>
        <strain evidence="3">HUAS 3-15</strain>
    </source>
</reference>
<evidence type="ECO:0000256" key="1">
    <source>
        <dbReference type="SAM" id="MobiDB-lite"/>
    </source>
</evidence>
<proteinExistence type="predicted"/>
<dbReference type="Gene3D" id="1.25.40.10">
    <property type="entry name" value="Tetratricopeptide repeat domain"/>
    <property type="match status" value="2"/>
</dbReference>
<dbReference type="PANTHER" id="PTHR44216">
    <property type="entry name" value="PROTEIN O-MANNOSYL-TRANSFERASE TMTC2"/>
    <property type="match status" value="1"/>
</dbReference>
<feature type="region of interest" description="Disordered" evidence="1">
    <location>
        <begin position="218"/>
        <end position="239"/>
    </location>
</feature>